<dbReference type="Proteomes" id="UP000242313">
    <property type="component" value="Unassembled WGS sequence"/>
</dbReference>
<keyword evidence="4" id="KW-1185">Reference proteome</keyword>
<feature type="coiled-coil region" evidence="1">
    <location>
        <begin position="517"/>
        <end position="624"/>
    </location>
</feature>
<dbReference type="RefSeq" id="WP_096003280.1">
    <property type="nucleotide sequence ID" value="NZ_NTMR01000002.1"/>
</dbReference>
<proteinExistence type="predicted"/>
<organism evidence="3 4">
    <name type="scientific">Pseudomonas abyssi</name>
    <dbReference type="NCBI Taxonomy" id="170540"/>
    <lineage>
        <taxon>Bacteria</taxon>
        <taxon>Pseudomonadati</taxon>
        <taxon>Pseudomonadota</taxon>
        <taxon>Gammaproteobacteria</taxon>
        <taxon>Pseudomonadales</taxon>
        <taxon>Pseudomonadaceae</taxon>
        <taxon>Pseudomonas</taxon>
    </lineage>
</organism>
<keyword evidence="1" id="KW-0175">Coiled coil</keyword>
<feature type="coiled-coil region" evidence="1">
    <location>
        <begin position="775"/>
        <end position="809"/>
    </location>
</feature>
<reference evidence="3 4" key="1">
    <citation type="submission" date="2017-09" db="EMBL/GenBank/DDBJ databases">
        <title>Pseudomonas abyssi sp. nov. isolated from Abyssopelagic Water.</title>
        <authorList>
            <person name="Wei Y."/>
        </authorList>
    </citation>
    <scope>NUCLEOTIDE SEQUENCE [LARGE SCALE GENOMIC DNA]</scope>
    <source>
        <strain evidence="3 4">MT5</strain>
    </source>
</reference>
<name>A0A2A3MN23_9PSED</name>
<evidence type="ECO:0000313" key="4">
    <source>
        <dbReference type="Proteomes" id="UP000242313"/>
    </source>
</evidence>
<evidence type="ECO:0000256" key="1">
    <source>
        <dbReference type="SAM" id="Coils"/>
    </source>
</evidence>
<feature type="domain" description="Bacteriophage tail tape measure N-terminal" evidence="2">
    <location>
        <begin position="255"/>
        <end position="456"/>
    </location>
</feature>
<dbReference type="AlphaFoldDB" id="A0A2A3MN23"/>
<evidence type="ECO:0000259" key="2">
    <source>
        <dbReference type="Pfam" id="PF06791"/>
    </source>
</evidence>
<dbReference type="Pfam" id="PF06791">
    <property type="entry name" value="TMP_2"/>
    <property type="match status" value="1"/>
</dbReference>
<evidence type="ECO:0000313" key="3">
    <source>
        <dbReference type="EMBL" id="PBK06216.1"/>
    </source>
</evidence>
<sequence length="1102" mass="117894">MSNKDLEIALRIKADLDQGKAELQEFSQELTNTGSAAGTAATDLSKVGESADRVAPRVKVLGDELSNALGDAGSVADTAAIDIAKVGESAEATASDLAKVGESAEQQALRIRMMVDASLAQANAHEQAAQSAVQMSTALDRADASSAKVAAAQTAAMNAYHQAERGATSTASAQEKVATSTRTAATAADEQAQELTDLLGRIDPVVRELDRLDAMERQLAQAHRAGRIDTETWSVYNTKLAENRNRLAAASDMTGRAALTTRQYQQAMRQLPMQLTDVTTSLATGMPVWMVAIQQGGQIKDSFGGIGPAARAVVSSINPMTLAIGAAAAAAIGLVVAHEQGAAEARRYREALILTGNAAGTSSDQLAAMAERIDGIAGTQRQAAAALATAARSGKLAGDQLEQVAQTAIQLQIALGKAVEETVEEYESLARDPVQGIIKLNEQYGFLTASVMQQIRSLKDQGDEIGAVRLAMDTYSNTMQSRAGQVVENLGLIETAWRGIKSIAAESWDAMLGIGREATLEQQLAKVEREIEQRARNATPNPMAFRVRTSRDDELEAQREQLRLDIQERDARAEREGEERRLNNEAIEAQEFIADLREQSLTRVEQREKAIAEYRAKVERIRAADPNDPSISPDLVARDIAAIEKRFQSTGGSGTSDAERLAEQNRRWVEQLEKEAATFGQGKAATREYELEQRNLTGAMRERAEAAWEALDAAERQKASDEQAKRDTQLLTQLQLDYLKATGNAVEATEAEIERKYGALRDRLLERGETDSATLVDKLIGVESAQAQLQELERQIDEVLARQQRDEQSINVQQDAGLLSEVAAREQLLELHRATADELERIRPMLDDMASMPDAIGEAATAVLAEIDNQMIRLQSTTSLLVETLRGGLEDGLANALTGLATGTMDLRGAIQSLAQTVIQAMAQMAANQLANAAMGALFSSFGGGLGGAGAAGSLVKAGKMRAAGGQVLGPGTGTSDSIATWLSNEEFVTRAAVVNQPGMLPLLEDINARGWAALHDHFAVGQATGGLAGVPAPAMPSPVMNAGQLAETGRAEGTQLQNNVDVFVGVPEQFIVNGAWSRQGREKFLSVVQEDKATIRQLLEL</sequence>
<comment type="caution">
    <text evidence="3">The sequence shown here is derived from an EMBL/GenBank/DDBJ whole genome shotgun (WGS) entry which is preliminary data.</text>
</comment>
<gene>
    <name evidence="3" type="ORF">CNQ84_02250</name>
</gene>
<protein>
    <recommendedName>
        <fullName evidence="2">Bacteriophage tail tape measure N-terminal domain-containing protein</fullName>
    </recommendedName>
</protein>
<dbReference type="EMBL" id="NTMR01000002">
    <property type="protein sequence ID" value="PBK06216.1"/>
    <property type="molecule type" value="Genomic_DNA"/>
</dbReference>
<accession>A0A2A3MN23</accession>
<dbReference type="InterPro" id="IPR009628">
    <property type="entry name" value="Phage_tape_measure_N"/>
</dbReference>